<proteinExistence type="predicted"/>
<evidence type="ECO:0000313" key="1">
    <source>
        <dbReference type="EMBL" id="MBB5669731.1"/>
    </source>
</evidence>
<dbReference type="Proteomes" id="UP000528595">
    <property type="component" value="Unassembled WGS sequence"/>
</dbReference>
<dbReference type="EMBL" id="JACIIQ010000004">
    <property type="protein sequence ID" value="MBB5669731.1"/>
    <property type="molecule type" value="Genomic_DNA"/>
</dbReference>
<protein>
    <submittedName>
        <fullName evidence="1">Uncharacterized protein</fullName>
    </submittedName>
</protein>
<sequence length="48" mass="5547">MERGDGIGTRWSHRRGEWCGFGWVLRCKRAQPLTECVFGLRHTLACGR</sequence>
<comment type="caution">
    <text evidence="1">The sequence shown here is derived from an EMBL/GenBank/DDBJ whole genome shotgun (WGS) entry which is preliminary data.</text>
</comment>
<accession>A0AB73GW12</accession>
<gene>
    <name evidence="1" type="ORF">FHR65_001271</name>
</gene>
<dbReference type="AlphaFoldDB" id="A0AB73GW12"/>
<name>A0AB73GW12_9XANT</name>
<reference evidence="1" key="1">
    <citation type="submission" date="2020-08" db="EMBL/GenBank/DDBJ databases">
        <title>Studying the diversity of plant-associated saprophytic bacteria and their role in host health and plant-pathogen interactions.</title>
        <authorList>
            <person name="Potnis N."/>
        </authorList>
    </citation>
    <scope>NUCLEOTIDE SEQUENCE</scope>
    <source>
        <strain evidence="1">F21</strain>
    </source>
</reference>
<organism evidence="1">
    <name type="scientific">Xanthomonas arboricola</name>
    <dbReference type="NCBI Taxonomy" id="56448"/>
    <lineage>
        <taxon>Bacteria</taxon>
        <taxon>Pseudomonadati</taxon>
        <taxon>Pseudomonadota</taxon>
        <taxon>Gammaproteobacteria</taxon>
        <taxon>Lysobacterales</taxon>
        <taxon>Lysobacteraceae</taxon>
        <taxon>Xanthomonas</taxon>
    </lineage>
</organism>